<keyword evidence="1" id="KW-0436">Ligase</keyword>
<gene>
    <name evidence="1" type="primary">GATC</name>
    <name evidence="2" type="ORF">SLEP1_g21422</name>
</gene>
<dbReference type="GO" id="GO:0006450">
    <property type="term" value="P:regulation of translational fidelity"/>
    <property type="evidence" value="ECO:0007669"/>
    <property type="project" value="InterPro"/>
</dbReference>
<accession>A0AAV5JF54</accession>
<comment type="function">
    <text evidence="1">Allows the formation of correctly charged Gln-tRNA(Gln) through the transamidation of misacylated Glu-tRNA(Gln) in chloroplasts and mitochondria. The reaction takes place in the presence of glutamine and ATP through an activated gamma-phospho-Glu-tRNA(Gln).</text>
</comment>
<evidence type="ECO:0000313" key="3">
    <source>
        <dbReference type="Proteomes" id="UP001054252"/>
    </source>
</evidence>
<keyword evidence="1" id="KW-0150">Chloroplast</keyword>
<dbReference type="HAMAP" id="MF_00122">
    <property type="entry name" value="GatC"/>
    <property type="match status" value="1"/>
</dbReference>
<dbReference type="AlphaFoldDB" id="A0AAV5JF54"/>
<keyword evidence="1" id="KW-0067">ATP-binding</keyword>
<sequence length="154" mass="17122">MASRTSLMLRGLSPYYCCCCFFNLSSRSSSSSSKLFFLGKNSNPTIRYCSTKATGGASSLPPPDVTHLAKTARISLAPNEVEEFAPKIQQVIDWFGQLQVVDLDSVEPAIRAESLHENAREDIPETFENREAIRTSVPSYDDPYIKVPKVLNKE</sequence>
<comment type="catalytic activity">
    <reaction evidence="1">
        <text>L-glutamyl-tRNA(Gln) + L-glutamine + ATP + H2O = L-glutaminyl-tRNA(Gln) + L-glutamate + ADP + phosphate + H(+)</text>
        <dbReference type="Rhea" id="RHEA:17521"/>
        <dbReference type="Rhea" id="RHEA-COMP:9681"/>
        <dbReference type="Rhea" id="RHEA-COMP:9684"/>
        <dbReference type="ChEBI" id="CHEBI:15377"/>
        <dbReference type="ChEBI" id="CHEBI:15378"/>
        <dbReference type="ChEBI" id="CHEBI:29985"/>
        <dbReference type="ChEBI" id="CHEBI:30616"/>
        <dbReference type="ChEBI" id="CHEBI:43474"/>
        <dbReference type="ChEBI" id="CHEBI:58359"/>
        <dbReference type="ChEBI" id="CHEBI:78520"/>
        <dbReference type="ChEBI" id="CHEBI:78521"/>
        <dbReference type="ChEBI" id="CHEBI:456216"/>
    </reaction>
</comment>
<dbReference type="EC" id="6.3.5.-" evidence="1"/>
<dbReference type="InterPro" id="IPR036113">
    <property type="entry name" value="Asp/Glu-ADT_sf_sub_c"/>
</dbReference>
<evidence type="ECO:0000313" key="2">
    <source>
        <dbReference type="EMBL" id="GKV09993.1"/>
    </source>
</evidence>
<keyword evidence="3" id="KW-1185">Reference proteome</keyword>
<dbReference type="GO" id="GO:0050567">
    <property type="term" value="F:glutaminyl-tRNA synthase (glutamine-hydrolyzing) activity"/>
    <property type="evidence" value="ECO:0007669"/>
    <property type="project" value="UniProtKB-UniRule"/>
</dbReference>
<dbReference type="PANTHER" id="PTHR15004:SF0">
    <property type="entry name" value="GLUTAMYL-TRNA(GLN) AMIDOTRANSFERASE SUBUNIT C, MITOCHONDRIAL"/>
    <property type="match status" value="1"/>
</dbReference>
<dbReference type="Pfam" id="PF02686">
    <property type="entry name" value="GatC"/>
    <property type="match status" value="1"/>
</dbReference>
<dbReference type="SUPFAM" id="SSF141000">
    <property type="entry name" value="Glu-tRNAGln amidotransferase C subunit"/>
    <property type="match status" value="1"/>
</dbReference>
<dbReference type="PANTHER" id="PTHR15004">
    <property type="entry name" value="GLUTAMYL-TRNA(GLN) AMIDOTRANSFERASE SUBUNIT C, MITOCHONDRIAL"/>
    <property type="match status" value="1"/>
</dbReference>
<dbReference type="EMBL" id="BPVZ01000031">
    <property type="protein sequence ID" value="GKV09993.1"/>
    <property type="molecule type" value="Genomic_DNA"/>
</dbReference>
<comment type="similarity">
    <text evidence="1">Belongs to the GatC family.</text>
</comment>
<reference evidence="2 3" key="1">
    <citation type="journal article" date="2021" name="Commun. Biol.">
        <title>The genome of Shorea leprosula (Dipterocarpaceae) highlights the ecological relevance of drought in aseasonal tropical rainforests.</title>
        <authorList>
            <person name="Ng K.K.S."/>
            <person name="Kobayashi M.J."/>
            <person name="Fawcett J.A."/>
            <person name="Hatakeyama M."/>
            <person name="Paape T."/>
            <person name="Ng C.H."/>
            <person name="Ang C.C."/>
            <person name="Tnah L.H."/>
            <person name="Lee C.T."/>
            <person name="Nishiyama T."/>
            <person name="Sese J."/>
            <person name="O'Brien M.J."/>
            <person name="Copetti D."/>
            <person name="Mohd Noor M.I."/>
            <person name="Ong R.C."/>
            <person name="Putra M."/>
            <person name="Sireger I.Z."/>
            <person name="Indrioko S."/>
            <person name="Kosugi Y."/>
            <person name="Izuno A."/>
            <person name="Isagi Y."/>
            <person name="Lee S.L."/>
            <person name="Shimizu K.K."/>
        </authorList>
    </citation>
    <scope>NUCLEOTIDE SEQUENCE [LARGE SCALE GENOMIC DNA]</scope>
    <source>
        <strain evidence="2">214</strain>
    </source>
</reference>
<dbReference type="Proteomes" id="UP001054252">
    <property type="component" value="Unassembled WGS sequence"/>
</dbReference>
<keyword evidence="1" id="KW-0648">Protein biosynthesis</keyword>
<dbReference type="NCBIfam" id="TIGR00135">
    <property type="entry name" value="gatC"/>
    <property type="match status" value="1"/>
</dbReference>
<proteinExistence type="inferred from homology"/>
<organism evidence="2 3">
    <name type="scientific">Rubroshorea leprosula</name>
    <dbReference type="NCBI Taxonomy" id="152421"/>
    <lineage>
        <taxon>Eukaryota</taxon>
        <taxon>Viridiplantae</taxon>
        <taxon>Streptophyta</taxon>
        <taxon>Embryophyta</taxon>
        <taxon>Tracheophyta</taxon>
        <taxon>Spermatophyta</taxon>
        <taxon>Magnoliopsida</taxon>
        <taxon>eudicotyledons</taxon>
        <taxon>Gunneridae</taxon>
        <taxon>Pentapetalae</taxon>
        <taxon>rosids</taxon>
        <taxon>malvids</taxon>
        <taxon>Malvales</taxon>
        <taxon>Dipterocarpaceae</taxon>
        <taxon>Rubroshorea</taxon>
    </lineage>
</organism>
<dbReference type="GO" id="GO:0009507">
    <property type="term" value="C:chloroplast"/>
    <property type="evidence" value="ECO:0007669"/>
    <property type="project" value="UniProtKB-SubCell"/>
</dbReference>
<dbReference type="GO" id="GO:0005524">
    <property type="term" value="F:ATP binding"/>
    <property type="evidence" value="ECO:0007669"/>
    <property type="project" value="UniProtKB-KW"/>
</dbReference>
<comment type="caution">
    <text evidence="2">The sequence shown here is derived from an EMBL/GenBank/DDBJ whole genome shotgun (WGS) entry which is preliminary data.</text>
</comment>
<dbReference type="InterPro" id="IPR003837">
    <property type="entry name" value="GatC"/>
</dbReference>
<protein>
    <recommendedName>
        <fullName evidence="1">Glutamyl-tRNA(Gln) amidotransferase subunit C, chloroplastic/mitochondrial</fullName>
        <shortName evidence="1">Glu-AdT subunit C</shortName>
        <ecNumber evidence="1">6.3.5.-</ecNumber>
    </recommendedName>
</protein>
<keyword evidence="1" id="KW-0496">Mitochondrion</keyword>
<keyword evidence="1" id="KW-0547">Nucleotide-binding</keyword>
<keyword evidence="1" id="KW-0934">Plastid</keyword>
<name>A0AAV5JF54_9ROSI</name>
<dbReference type="GO" id="GO:0032543">
    <property type="term" value="P:mitochondrial translation"/>
    <property type="evidence" value="ECO:0007669"/>
    <property type="project" value="UniProtKB-UniRule"/>
</dbReference>
<comment type="subunit">
    <text evidence="1">Subunit of the heterotrimeric GatCAB amidotransferase (AdT) complex, composed of A, B and C subunits.</text>
</comment>
<dbReference type="GO" id="GO:0030956">
    <property type="term" value="C:glutamyl-tRNA(Gln) amidotransferase complex"/>
    <property type="evidence" value="ECO:0007669"/>
    <property type="project" value="UniProtKB-UniRule"/>
</dbReference>
<dbReference type="GO" id="GO:0070681">
    <property type="term" value="P:glutaminyl-tRNAGln biosynthesis via transamidation"/>
    <property type="evidence" value="ECO:0007669"/>
    <property type="project" value="UniProtKB-UniRule"/>
</dbReference>
<evidence type="ECO:0000256" key="1">
    <source>
        <dbReference type="HAMAP-Rule" id="MF_03149"/>
    </source>
</evidence>
<dbReference type="Gene3D" id="1.10.20.60">
    <property type="entry name" value="Glu-tRNAGln amidotransferase C subunit, N-terminal domain"/>
    <property type="match status" value="1"/>
</dbReference>
<comment type="subcellular location">
    <subcellularLocation>
        <location evidence="1">Mitochondrion</location>
    </subcellularLocation>
    <subcellularLocation>
        <location evidence="1">Plastid</location>
        <location evidence="1">Chloroplast</location>
    </subcellularLocation>
</comment>
<dbReference type="GO" id="GO:0005739">
    <property type="term" value="C:mitochondrion"/>
    <property type="evidence" value="ECO:0007669"/>
    <property type="project" value="UniProtKB-SubCell"/>
</dbReference>